<accession>A0A1T4NJM3</accession>
<evidence type="ECO:0000259" key="1">
    <source>
        <dbReference type="PROSITE" id="PS50075"/>
    </source>
</evidence>
<dbReference type="Gene3D" id="1.10.1200.10">
    <property type="entry name" value="ACP-like"/>
    <property type="match status" value="1"/>
</dbReference>
<proteinExistence type="predicted"/>
<organism evidence="2 3">
    <name type="scientific">Trichlorobacter thiogenes</name>
    <dbReference type="NCBI Taxonomy" id="115783"/>
    <lineage>
        <taxon>Bacteria</taxon>
        <taxon>Pseudomonadati</taxon>
        <taxon>Thermodesulfobacteriota</taxon>
        <taxon>Desulfuromonadia</taxon>
        <taxon>Geobacterales</taxon>
        <taxon>Geobacteraceae</taxon>
        <taxon>Trichlorobacter</taxon>
    </lineage>
</organism>
<sequence length="78" mass="8286">MAVTIAELKELMLQIGMDKGLVAEIAPDSPLATQGVDSVDCPAFAVALEGKYNLTISDSDSLKLKTLNDFIAFVERAA</sequence>
<dbReference type="STRING" id="115783.SAMN02745119_01657"/>
<evidence type="ECO:0000313" key="3">
    <source>
        <dbReference type="Proteomes" id="UP000190102"/>
    </source>
</evidence>
<keyword evidence="3" id="KW-1185">Reference proteome</keyword>
<name>A0A1T4NJM3_9BACT</name>
<dbReference type="RefSeq" id="WP_078789954.1">
    <property type="nucleotide sequence ID" value="NZ_FUWR01000007.1"/>
</dbReference>
<dbReference type="PROSITE" id="PS50075">
    <property type="entry name" value="CARRIER"/>
    <property type="match status" value="1"/>
</dbReference>
<gene>
    <name evidence="2" type="ORF">SAMN02745119_01657</name>
</gene>
<dbReference type="OrthoDB" id="5461029at2"/>
<reference evidence="3" key="1">
    <citation type="submission" date="2017-02" db="EMBL/GenBank/DDBJ databases">
        <authorList>
            <person name="Varghese N."/>
            <person name="Submissions S."/>
        </authorList>
    </citation>
    <scope>NUCLEOTIDE SEQUENCE [LARGE SCALE GENOMIC DNA]</scope>
    <source>
        <strain evidence="3">ATCC BAA-34</strain>
    </source>
</reference>
<evidence type="ECO:0000313" key="2">
    <source>
        <dbReference type="EMBL" id="SJZ79323.1"/>
    </source>
</evidence>
<dbReference type="AlphaFoldDB" id="A0A1T4NJM3"/>
<dbReference type="InterPro" id="IPR009081">
    <property type="entry name" value="PP-bd_ACP"/>
</dbReference>
<protein>
    <submittedName>
        <fullName evidence="2">Acyl carrier protein</fullName>
    </submittedName>
</protein>
<dbReference type="SUPFAM" id="SSF47336">
    <property type="entry name" value="ACP-like"/>
    <property type="match status" value="1"/>
</dbReference>
<dbReference type="Proteomes" id="UP000190102">
    <property type="component" value="Unassembled WGS sequence"/>
</dbReference>
<dbReference type="EMBL" id="FUWR01000007">
    <property type="protein sequence ID" value="SJZ79323.1"/>
    <property type="molecule type" value="Genomic_DNA"/>
</dbReference>
<dbReference type="Pfam" id="PF00550">
    <property type="entry name" value="PP-binding"/>
    <property type="match status" value="1"/>
</dbReference>
<dbReference type="InterPro" id="IPR036736">
    <property type="entry name" value="ACP-like_sf"/>
</dbReference>
<feature type="domain" description="Carrier" evidence="1">
    <location>
        <begin position="1"/>
        <end position="78"/>
    </location>
</feature>